<evidence type="ECO:0000313" key="2">
    <source>
        <dbReference type="EMBL" id="GLI45155.1"/>
    </source>
</evidence>
<gene>
    <name evidence="2" type="ORF">GALLR39Z86_50050</name>
</gene>
<keyword evidence="3" id="KW-1185">Reference proteome</keyword>
<name>A0A9W6GBS5_9ACTN</name>
<accession>A0A9W6GBS5</accession>
<comment type="caution">
    <text evidence="2">The sequence shown here is derived from an EMBL/GenBank/DDBJ whole genome shotgun (WGS) entry which is preliminary data.</text>
</comment>
<reference evidence="2" key="1">
    <citation type="submission" date="2022-12" db="EMBL/GenBank/DDBJ databases">
        <title>Reference genome sequencing for broad-spectrum identification of bacterial and archaeal isolates by mass spectrometry.</title>
        <authorList>
            <person name="Sekiguchi Y."/>
            <person name="Tourlousse D.M."/>
        </authorList>
    </citation>
    <scope>NUCLEOTIDE SEQUENCE</scope>
    <source>
        <strain evidence="2">LLR39Z86</strain>
    </source>
</reference>
<dbReference type="AlphaFoldDB" id="A0A9W6GBS5"/>
<keyword evidence="1" id="KW-0812">Transmembrane</keyword>
<protein>
    <submittedName>
        <fullName evidence="2">Uncharacterized protein</fullName>
    </submittedName>
</protein>
<evidence type="ECO:0000313" key="3">
    <source>
        <dbReference type="Proteomes" id="UP001144313"/>
    </source>
</evidence>
<evidence type="ECO:0000256" key="1">
    <source>
        <dbReference type="SAM" id="Phobius"/>
    </source>
</evidence>
<proteinExistence type="predicted"/>
<organism evidence="2 3">
    <name type="scientific">Glycomyces algeriensis</name>
    <dbReference type="NCBI Taxonomy" id="256037"/>
    <lineage>
        <taxon>Bacteria</taxon>
        <taxon>Bacillati</taxon>
        <taxon>Actinomycetota</taxon>
        <taxon>Actinomycetes</taxon>
        <taxon>Glycomycetales</taxon>
        <taxon>Glycomycetaceae</taxon>
        <taxon>Glycomyces</taxon>
    </lineage>
</organism>
<dbReference type="Proteomes" id="UP001144313">
    <property type="component" value="Unassembled WGS sequence"/>
</dbReference>
<dbReference type="EMBL" id="BSDT01000001">
    <property type="protein sequence ID" value="GLI45155.1"/>
    <property type="molecule type" value="Genomic_DNA"/>
</dbReference>
<sequence>MCLVLAMAGVLGVIAMVGLVAVVFVVPRIVAMGVVTAHWRLLPYGCFSAREYTPRGYTTSRFNRSTRGGIPEGLRSDR</sequence>
<feature type="transmembrane region" description="Helical" evidence="1">
    <location>
        <begin position="6"/>
        <end position="30"/>
    </location>
</feature>
<keyword evidence="1" id="KW-1133">Transmembrane helix</keyword>
<keyword evidence="1" id="KW-0472">Membrane</keyword>